<dbReference type="NCBIfam" id="TIGR00009">
    <property type="entry name" value="L28"/>
    <property type="match status" value="1"/>
</dbReference>
<evidence type="ECO:0000256" key="1">
    <source>
        <dbReference type="ARBA" id="ARBA00008760"/>
    </source>
</evidence>
<dbReference type="HAMAP" id="MF_00373">
    <property type="entry name" value="Ribosomal_bL28"/>
    <property type="match status" value="1"/>
</dbReference>
<keyword evidence="6" id="KW-0934">Plastid</keyword>
<keyword evidence="3" id="KW-0687">Ribonucleoprotein</keyword>
<dbReference type="GO" id="GO:0003735">
    <property type="term" value="F:structural constituent of ribosome"/>
    <property type="evidence" value="ECO:0007669"/>
    <property type="project" value="InterPro"/>
</dbReference>
<reference evidence="6" key="1">
    <citation type="journal article" date="2016" name="BMC Biol.">
        <title>Parallel evolution of highly conserved plastid genome architecture in red seaweeds and seed plants.</title>
        <authorList>
            <person name="Lee J."/>
            <person name="Cho C.H."/>
            <person name="Park S.I."/>
            <person name="Choi J.W."/>
            <person name="Song H.S."/>
            <person name="West J.A."/>
            <person name="Bhattacharya D."/>
            <person name="Yoon H.S."/>
        </authorList>
    </citation>
    <scope>NUCLEOTIDE SEQUENCE</scope>
</reference>
<evidence type="ECO:0000256" key="4">
    <source>
        <dbReference type="ARBA" id="ARBA00035265"/>
    </source>
</evidence>
<dbReference type="InterPro" id="IPR050096">
    <property type="entry name" value="Bacterial_rp_bL28"/>
</dbReference>
<dbReference type="RefSeq" id="YP_009297264.1">
    <property type="nucleotide sequence ID" value="NC_031175.1"/>
</dbReference>
<dbReference type="InterPro" id="IPR026569">
    <property type="entry name" value="Ribosomal_bL28"/>
</dbReference>
<dbReference type="SUPFAM" id="SSF143800">
    <property type="entry name" value="L28p-like"/>
    <property type="match status" value="1"/>
</dbReference>
<geneLocation type="plastid" evidence="6"/>
<proteinExistence type="inferred from homology"/>
<evidence type="ECO:0000313" key="6">
    <source>
        <dbReference type="EMBL" id="AOM66607.1"/>
    </source>
</evidence>
<dbReference type="PANTHER" id="PTHR39080:SF1">
    <property type="entry name" value="LARGE RIBOSOMAL SUBUNIT PROTEIN BL28A"/>
    <property type="match status" value="1"/>
</dbReference>
<gene>
    <name evidence="6" type="primary">rpl28</name>
    <name evidence="6" type="ORF">Psor_132</name>
</gene>
<dbReference type="GO" id="GO:1990904">
    <property type="term" value="C:ribonucleoprotein complex"/>
    <property type="evidence" value="ECO:0007669"/>
    <property type="project" value="UniProtKB-KW"/>
</dbReference>
<evidence type="ECO:0000256" key="3">
    <source>
        <dbReference type="ARBA" id="ARBA00023274"/>
    </source>
</evidence>
<dbReference type="AlphaFoldDB" id="A0A1C9CE21"/>
<dbReference type="GO" id="GO:0006412">
    <property type="term" value="P:translation"/>
    <property type="evidence" value="ECO:0007669"/>
    <property type="project" value="InterPro"/>
</dbReference>
<comment type="similarity">
    <text evidence="1">Belongs to the bacterial ribosomal protein bL28 family.</text>
</comment>
<evidence type="ECO:0000256" key="5">
    <source>
        <dbReference type="ARBA" id="ARBA00035447"/>
    </source>
</evidence>
<dbReference type="Gene3D" id="2.30.170.40">
    <property type="entry name" value="Ribosomal protein L28/L24"/>
    <property type="match status" value="1"/>
</dbReference>
<dbReference type="GeneID" id="29073744"/>
<dbReference type="InterPro" id="IPR001383">
    <property type="entry name" value="Ribosomal_bL28_bact-type"/>
</dbReference>
<protein>
    <recommendedName>
        <fullName evidence="4">Large ribosomal subunit protein bL28c</fullName>
    </recommendedName>
    <alternativeName>
        <fullName evidence="5">50S ribosomal protein L28, chloroplastic</fullName>
    </alternativeName>
</protein>
<keyword evidence="2 6" id="KW-0689">Ribosomal protein</keyword>
<accession>A0A1C9CE21</accession>
<dbReference type="PANTHER" id="PTHR39080">
    <property type="entry name" value="50S RIBOSOMAL PROTEIN L28"/>
    <property type="match status" value="1"/>
</dbReference>
<name>A0A1C9CE21_PORSO</name>
<dbReference type="GO" id="GO:0005840">
    <property type="term" value="C:ribosome"/>
    <property type="evidence" value="ECO:0007669"/>
    <property type="project" value="UniProtKB-KW"/>
</dbReference>
<dbReference type="InterPro" id="IPR037147">
    <property type="entry name" value="Ribosomal_bL28_sf"/>
</dbReference>
<dbReference type="Pfam" id="PF00830">
    <property type="entry name" value="Ribosomal_L28"/>
    <property type="match status" value="1"/>
</dbReference>
<dbReference type="EMBL" id="KX284720">
    <property type="protein sequence ID" value="AOM66607.1"/>
    <property type="molecule type" value="Genomic_DNA"/>
</dbReference>
<sequence length="63" mass="7279">MTKQCSITGSKSNNGYQISHSHIRTHKLQNVNLQTKKVWNSKTNSWQKIKVSTKALKKLLNNR</sequence>
<evidence type="ECO:0000256" key="2">
    <source>
        <dbReference type="ARBA" id="ARBA00022980"/>
    </source>
</evidence>
<dbReference type="InterPro" id="IPR034704">
    <property type="entry name" value="Ribosomal_bL28/bL31-like_sf"/>
</dbReference>
<organism evidence="6">
    <name type="scientific">Porphyridium sordidum</name>
    <name type="common">Red alga</name>
    <dbReference type="NCBI Taxonomy" id="28024"/>
    <lineage>
        <taxon>Eukaryota</taxon>
        <taxon>Rhodophyta</taxon>
        <taxon>Bangiophyceae</taxon>
        <taxon>Porphyridiales</taxon>
        <taxon>Porphyridiaceae</taxon>
        <taxon>Porphyridium</taxon>
    </lineage>
</organism>